<proteinExistence type="predicted"/>
<gene>
    <name evidence="2" type="ORF">E1750_02390</name>
</gene>
<reference evidence="3" key="1">
    <citation type="submission" date="2019-03" db="EMBL/GenBank/DDBJ databases">
        <title>Flavobacterium sp.</title>
        <authorList>
            <person name="Kim H."/>
        </authorList>
    </citation>
    <scope>NUCLEOTIDE SEQUENCE [LARGE SCALE GENOMIC DNA]</scope>
    <source>
        <strain evidence="3">GS13</strain>
    </source>
</reference>
<name>A0A4P6YAN4_9FLAO</name>
<dbReference type="KEGG" id="fnk:E1750_02390"/>
<keyword evidence="3" id="KW-1185">Reference proteome</keyword>
<dbReference type="InterPro" id="IPR025737">
    <property type="entry name" value="FApF"/>
</dbReference>
<dbReference type="OrthoDB" id="191143at2"/>
<accession>A0A4P6YAN4</accession>
<protein>
    <submittedName>
        <fullName evidence="2">Transporter</fullName>
    </submittedName>
</protein>
<keyword evidence="1" id="KW-0812">Transmembrane</keyword>
<keyword evidence="1" id="KW-0472">Membrane</keyword>
<keyword evidence="1" id="KW-1133">Transmembrane helix</keyword>
<dbReference type="Proteomes" id="UP000291124">
    <property type="component" value="Chromosome"/>
</dbReference>
<evidence type="ECO:0000313" key="2">
    <source>
        <dbReference type="EMBL" id="QBN17697.1"/>
    </source>
</evidence>
<sequence>MKNHIKFVNNRVGNFSIALIIVMLSVSISSIAQGDGARFYWKGLMGTNAVPVIGSSMGGNANPFDPSNRVVPGANFEATMTMAGYAKLLPLFKRSAIVSVIMPMGRLSSTTSLNMLSTTTTARGYGDPMLQLGVNIIGPKAIMNIPEILRYQPGFSVDIIASLAVPLGEYDSSSPINIGQNRYYGRVGAPVVWQIGAWVPGKRTTFEFVPAIWFFSDNTDFMGQKMETKPMYQLEAHLTHDFMERFWGALDVISYSGGQATVDGVEGNALNNLGVGGTLGYQINDNIQMNISYSSTVNDSQPTDLKMDGFRVTLICGWHSLVEGMNRIKESH</sequence>
<evidence type="ECO:0000313" key="3">
    <source>
        <dbReference type="Proteomes" id="UP000291124"/>
    </source>
</evidence>
<dbReference type="Pfam" id="PF13557">
    <property type="entry name" value="Phenol_MetA_deg"/>
    <property type="match status" value="1"/>
</dbReference>
<dbReference type="RefSeq" id="WP_133275228.1">
    <property type="nucleotide sequence ID" value="NZ_CP037933.1"/>
</dbReference>
<evidence type="ECO:0000256" key="1">
    <source>
        <dbReference type="SAM" id="Phobius"/>
    </source>
</evidence>
<feature type="transmembrane region" description="Helical" evidence="1">
    <location>
        <begin position="12"/>
        <end position="32"/>
    </location>
</feature>
<dbReference type="EMBL" id="CP037933">
    <property type="protein sequence ID" value="QBN17697.1"/>
    <property type="molecule type" value="Genomic_DNA"/>
</dbReference>
<organism evidence="2 3">
    <name type="scientific">Flavobacterium nackdongense</name>
    <dbReference type="NCBI Taxonomy" id="2547394"/>
    <lineage>
        <taxon>Bacteria</taxon>
        <taxon>Pseudomonadati</taxon>
        <taxon>Bacteroidota</taxon>
        <taxon>Flavobacteriia</taxon>
        <taxon>Flavobacteriales</taxon>
        <taxon>Flavobacteriaceae</taxon>
        <taxon>Flavobacterium</taxon>
    </lineage>
</organism>
<dbReference type="AlphaFoldDB" id="A0A4P6YAN4"/>